<evidence type="ECO:0000256" key="1">
    <source>
        <dbReference type="SAM" id="Phobius"/>
    </source>
</evidence>
<comment type="caution">
    <text evidence="2">The sequence shown here is derived from an EMBL/GenBank/DDBJ whole genome shotgun (WGS) entry which is preliminary data.</text>
</comment>
<sequence length="88" mass="9283">RHAYAALLHVVSPAAVVLAGAAAYASTTGNGSALLGTLEYVLSEATFGWDVWGLYIPLVVWCVWWPAWLVGSLVVLGQPATKTKLKSA</sequence>
<accession>A0A439CLZ6</accession>
<evidence type="ECO:0000313" key="3">
    <source>
        <dbReference type="Proteomes" id="UP000286045"/>
    </source>
</evidence>
<feature type="non-terminal residue" evidence="2">
    <location>
        <position position="1"/>
    </location>
</feature>
<protein>
    <submittedName>
        <fullName evidence="2">Uncharacterized protein</fullName>
    </submittedName>
</protein>
<dbReference type="AlphaFoldDB" id="A0A439CLZ6"/>
<name>A0A439CLZ6_9PEZI</name>
<organism evidence="2 3">
    <name type="scientific">Xylaria grammica</name>
    <dbReference type="NCBI Taxonomy" id="363999"/>
    <lineage>
        <taxon>Eukaryota</taxon>
        <taxon>Fungi</taxon>
        <taxon>Dikarya</taxon>
        <taxon>Ascomycota</taxon>
        <taxon>Pezizomycotina</taxon>
        <taxon>Sordariomycetes</taxon>
        <taxon>Xylariomycetidae</taxon>
        <taxon>Xylariales</taxon>
        <taxon>Xylariaceae</taxon>
        <taxon>Xylaria</taxon>
    </lineage>
</organism>
<reference evidence="2 3" key="1">
    <citation type="submission" date="2018-12" db="EMBL/GenBank/DDBJ databases">
        <title>Draft genome sequence of Xylaria grammica IHI A82.</title>
        <authorList>
            <person name="Buettner E."/>
            <person name="Kellner H."/>
        </authorList>
    </citation>
    <scope>NUCLEOTIDE SEQUENCE [LARGE SCALE GENOMIC DNA]</scope>
    <source>
        <strain evidence="2 3">IHI A82</strain>
    </source>
</reference>
<proteinExistence type="predicted"/>
<dbReference type="InterPro" id="IPR007246">
    <property type="entry name" value="Gaa1"/>
</dbReference>
<dbReference type="STRING" id="363999.A0A439CLZ6"/>
<keyword evidence="1" id="KW-0812">Transmembrane</keyword>
<keyword evidence="3" id="KW-1185">Reference proteome</keyword>
<dbReference type="EMBL" id="RYZI01000898">
    <property type="protein sequence ID" value="RWA03189.1"/>
    <property type="molecule type" value="Genomic_DNA"/>
</dbReference>
<dbReference type="Proteomes" id="UP000286045">
    <property type="component" value="Unassembled WGS sequence"/>
</dbReference>
<keyword evidence="1" id="KW-1133">Transmembrane helix</keyword>
<evidence type="ECO:0000313" key="2">
    <source>
        <dbReference type="EMBL" id="RWA03189.1"/>
    </source>
</evidence>
<gene>
    <name evidence="2" type="ORF">EKO27_g11916</name>
</gene>
<dbReference type="GO" id="GO:0042765">
    <property type="term" value="C:GPI-anchor transamidase complex"/>
    <property type="evidence" value="ECO:0007669"/>
    <property type="project" value="InterPro"/>
</dbReference>
<dbReference type="Pfam" id="PF04114">
    <property type="entry name" value="Gaa1"/>
    <property type="match status" value="1"/>
</dbReference>
<feature type="transmembrane region" description="Helical" evidence="1">
    <location>
        <begin position="52"/>
        <end position="76"/>
    </location>
</feature>
<keyword evidence="1" id="KW-0472">Membrane</keyword>